<feature type="binding site" evidence="11">
    <location>
        <position position="664"/>
    </location>
    <ligand>
        <name>Zn(2+)</name>
        <dbReference type="ChEBI" id="CHEBI:29105"/>
        <note>catalytic</note>
    </ligand>
</feature>
<keyword evidence="5 11" id="KW-0028">Amino-acid biosynthesis</keyword>
<comment type="catalytic activity">
    <reaction evidence="11">
        <text>5-methyltetrahydropteroyltri-L-glutamate + L-homocysteine = tetrahydropteroyltri-L-glutamate + L-methionine</text>
        <dbReference type="Rhea" id="RHEA:21196"/>
        <dbReference type="ChEBI" id="CHEBI:57844"/>
        <dbReference type="ChEBI" id="CHEBI:58140"/>
        <dbReference type="ChEBI" id="CHEBI:58199"/>
        <dbReference type="ChEBI" id="CHEBI:58207"/>
        <dbReference type="EC" id="2.1.1.14"/>
    </reaction>
</comment>
<evidence type="ECO:0000256" key="10">
    <source>
        <dbReference type="ARBA" id="ARBA00023167"/>
    </source>
</evidence>
<evidence type="ECO:0000256" key="4">
    <source>
        <dbReference type="ARBA" id="ARBA00022603"/>
    </source>
</evidence>
<feature type="binding site" evidence="11 12">
    <location>
        <position position="598"/>
    </location>
    <ligand>
        <name>L-homocysteine</name>
        <dbReference type="ChEBI" id="CHEBI:58199"/>
    </ligand>
</feature>
<keyword evidence="4 11" id="KW-0489">Methyltransferase</keyword>
<proteinExistence type="inferred from homology"/>
<dbReference type="PANTHER" id="PTHR30519">
    <property type="entry name" value="5-METHYLTETRAHYDROPTEROYLTRIGLUTAMATE--HOMOCYSTEINE METHYLTRANSFERASE"/>
    <property type="match status" value="1"/>
</dbReference>
<evidence type="ECO:0000256" key="1">
    <source>
        <dbReference type="ARBA" id="ARBA00002777"/>
    </source>
</evidence>
<dbReference type="GO" id="GO:0032259">
    <property type="term" value="P:methylation"/>
    <property type="evidence" value="ECO:0007669"/>
    <property type="project" value="UniProtKB-KW"/>
</dbReference>
<feature type="binding site" evidence="13">
    <location>
        <position position="642"/>
    </location>
    <ligand>
        <name>Zn(2+)</name>
        <dbReference type="ChEBI" id="CHEBI:29105"/>
        <label>1</label>
        <note>catalytic</note>
    </ligand>
</feature>
<evidence type="ECO:0000256" key="12">
    <source>
        <dbReference type="PIRSR" id="PIRSR000382-1"/>
    </source>
</evidence>
<accession>A0A9X2CP71</accession>
<dbReference type="SUPFAM" id="SSF51726">
    <property type="entry name" value="UROD/MetE-like"/>
    <property type="match status" value="2"/>
</dbReference>
<feature type="binding site" evidence="13">
    <location>
        <position position="664"/>
    </location>
    <ligand>
        <name>Zn(2+)</name>
        <dbReference type="ChEBI" id="CHEBI:29105"/>
        <label>1</label>
        <note>catalytic</note>
    </ligand>
</feature>
<dbReference type="GO" id="GO:0003871">
    <property type="term" value="F:5-methyltetrahydropteroyltriglutamate-homocysteine S-methyltransferase activity"/>
    <property type="evidence" value="ECO:0007669"/>
    <property type="project" value="UniProtKB-UniRule"/>
</dbReference>
<comment type="pathway">
    <text evidence="2 11">Amino-acid biosynthesis; L-methionine biosynthesis via de novo pathway; L-methionine from L-homocysteine (MetE route): step 1/1.</text>
</comment>
<organism evidence="17 18">
    <name type="scientific">Halalkalibacter alkaliphilus</name>
    <dbReference type="NCBI Taxonomy" id="2917993"/>
    <lineage>
        <taxon>Bacteria</taxon>
        <taxon>Bacillati</taxon>
        <taxon>Bacillota</taxon>
        <taxon>Bacilli</taxon>
        <taxon>Bacillales</taxon>
        <taxon>Bacillaceae</taxon>
        <taxon>Halalkalibacter</taxon>
    </lineage>
</organism>
<evidence type="ECO:0000256" key="5">
    <source>
        <dbReference type="ARBA" id="ARBA00022605"/>
    </source>
</evidence>
<feature type="binding site" evidence="11">
    <location>
        <position position="483"/>
    </location>
    <ligand>
        <name>L-homocysteine</name>
        <dbReference type="ChEBI" id="CHEBI:58199"/>
    </ligand>
</feature>
<dbReference type="Gene3D" id="3.20.20.210">
    <property type="match status" value="2"/>
</dbReference>
<comment type="cofactor">
    <cofactor evidence="13">
        <name>Zn(2+)</name>
        <dbReference type="ChEBI" id="CHEBI:29105"/>
    </cofactor>
    <text evidence="13">Binds 2 Zn(2+) ions per subunit.</text>
</comment>
<feature type="binding site" evidence="11 12">
    <location>
        <begin position="514"/>
        <end position="515"/>
    </location>
    <ligand>
        <name>5-methyltetrahydropteroyltri-L-glutamate</name>
        <dbReference type="ChEBI" id="CHEBI:58207"/>
    </ligand>
</feature>
<dbReference type="EMBL" id="JAKRYL010000002">
    <property type="protein sequence ID" value="MCL7745857.1"/>
    <property type="molecule type" value="Genomic_DNA"/>
</dbReference>
<feature type="binding site" evidence="11">
    <location>
        <position position="114"/>
    </location>
    <ligand>
        <name>5-methyltetrahydropteroyltri-L-glutamate</name>
        <dbReference type="ChEBI" id="CHEBI:58207"/>
    </ligand>
</feature>
<feature type="binding site" evidence="12">
    <location>
        <position position="119"/>
    </location>
    <ligand>
        <name>5-methyltetrahydropteroyltri-L-glutamate</name>
        <dbReference type="ChEBI" id="CHEBI:58207"/>
    </ligand>
</feature>
<evidence type="ECO:0000256" key="7">
    <source>
        <dbReference type="ARBA" id="ARBA00022723"/>
    </source>
</evidence>
<comment type="function">
    <text evidence="1 11">Catalyzes the transfer of a methyl group from 5-methyltetrahydrofolate to homocysteine resulting in methionine formation.</text>
</comment>
<evidence type="ECO:0000259" key="15">
    <source>
        <dbReference type="Pfam" id="PF01717"/>
    </source>
</evidence>
<feature type="binding site" evidence="11 12">
    <location>
        <position position="598"/>
    </location>
    <ligand>
        <name>L-methionine</name>
        <dbReference type="ChEBI" id="CHEBI:57844"/>
    </ligand>
</feature>
<feature type="binding site" evidence="11 12">
    <location>
        <position position="483"/>
    </location>
    <ligand>
        <name>L-methionine</name>
        <dbReference type="ChEBI" id="CHEBI:57844"/>
    </ligand>
</feature>
<sequence length="759" mass="86837">MKTVKSSNLGYPRIGENREWKKTLESFWASTINEETFSTRMKKYRLHHLQKQKNKGIDYIPIGDFSYYDHVLDTASMFGLVPKRFAHTSGPVSLSTYFAMARGNQAAHACEMTKWFDTNYHYIVPEIENKEPELVENKPLHAFLEAKKELNIIGKPVILGPFTFLKLAKGYKKEEFANILNSFVPVYTQLLSELADAGAKLVQVDEPYLVMDITKEEMEIFSNLYREIVTNVPNVNIILQTYFESVSHYEQLVQIPVKGIGLDFVYGYKENIDAIERFGFPEDKVLGVGIIDGRNIWRSNLLESHQIINKLSNHVPFKNQILQPTSSLLHVPVCLEQETGLDPIVKDALAFGDEKLDELRLLRDVTNDPTQSSLELLNRHQQSFEKLNESNWRVRKETAGLPTKRTKEFQERYQLQNQKWNLPLLPTTTIGSFPQTKEVRKARFKWRKGELSNDTYEANIKSMIARWIRIQEELDIDVLVHGEFERNDMVEFFGEKLNGFAFSKNGWVQSYGSRCVKPPIIFGNVSLDKPMTLNETLYAQSLTDRPVKGMLTGPVTILNWSFVRNDIPHQEAAYQIAEALLKEVQSLEHAGITMIQVDEPALREGLPLKKEKHNTYLNWAVEAFRMSTSDVAETTQIHTHMCYSDFNEIIEAIKELDADVISIETSRSHAEIISAFETNIYDKGIGLGVYDIHSPRVPSEEEMTSTIERALSVLPAELFWVNPDCGLKTRGEKETVAALEVMVKAAKSARNQLTKQVTQ</sequence>
<feature type="binding site" evidence="11 12">
    <location>
        <begin position="430"/>
        <end position="432"/>
    </location>
    <ligand>
        <name>L-homocysteine</name>
        <dbReference type="ChEBI" id="CHEBI:58199"/>
    </ligand>
</feature>
<evidence type="ECO:0000256" key="2">
    <source>
        <dbReference type="ARBA" id="ARBA00004681"/>
    </source>
</evidence>
<dbReference type="PIRSF" id="PIRSF000382">
    <property type="entry name" value="MeTrfase_B12_ind"/>
    <property type="match status" value="1"/>
</dbReference>
<feature type="binding site" evidence="11">
    <location>
        <begin position="18"/>
        <end position="21"/>
    </location>
    <ligand>
        <name>5-methyltetrahydropteroyltri-L-glutamate</name>
        <dbReference type="ChEBI" id="CHEBI:58207"/>
    </ligand>
</feature>
<dbReference type="AlphaFoldDB" id="A0A9X2CP71"/>
<keyword evidence="9 11" id="KW-0862">Zinc</keyword>
<evidence type="ECO:0000256" key="8">
    <source>
        <dbReference type="ARBA" id="ARBA00022737"/>
    </source>
</evidence>
<feature type="binding site" evidence="11 12">
    <location>
        <position position="560"/>
    </location>
    <ligand>
        <name>5-methyltetrahydropteroyltri-L-glutamate</name>
        <dbReference type="ChEBI" id="CHEBI:58207"/>
    </ligand>
</feature>
<evidence type="ECO:0000259" key="16">
    <source>
        <dbReference type="Pfam" id="PF08267"/>
    </source>
</evidence>
<dbReference type="Proteomes" id="UP001139150">
    <property type="component" value="Unassembled WGS sequence"/>
</dbReference>
<gene>
    <name evidence="11 17" type="primary">metE</name>
    <name evidence="17" type="ORF">MF646_01865</name>
</gene>
<feature type="binding site" evidence="11">
    <location>
        <position position="725"/>
    </location>
    <ligand>
        <name>Zn(2+)</name>
        <dbReference type="ChEBI" id="CHEBI:29105"/>
        <note>catalytic</note>
    </ligand>
</feature>
<feature type="binding site" evidence="11">
    <location>
        <position position="604"/>
    </location>
    <ligand>
        <name>5-methyltetrahydropteroyltri-L-glutamate</name>
        <dbReference type="ChEBI" id="CHEBI:58207"/>
    </ligand>
</feature>
<keyword evidence="7 11" id="KW-0479">Metal-binding</keyword>
<dbReference type="InterPro" id="IPR006276">
    <property type="entry name" value="Cobalamin-indep_Met_synthase"/>
</dbReference>
<dbReference type="HAMAP" id="MF_00172">
    <property type="entry name" value="Meth_synth"/>
    <property type="match status" value="1"/>
</dbReference>
<dbReference type="RefSeq" id="WP_250094794.1">
    <property type="nucleotide sequence ID" value="NZ_JAKRYL010000002.1"/>
</dbReference>
<evidence type="ECO:0000256" key="3">
    <source>
        <dbReference type="ARBA" id="ARBA00009553"/>
    </source>
</evidence>
<keyword evidence="6 11" id="KW-0808">Transferase</keyword>
<dbReference type="NCBIfam" id="TIGR01371">
    <property type="entry name" value="met_syn_B12ind"/>
    <property type="match status" value="1"/>
</dbReference>
<evidence type="ECO:0000256" key="13">
    <source>
        <dbReference type="PIRSR" id="PIRSR000382-2"/>
    </source>
</evidence>
<dbReference type="GO" id="GO:0008270">
    <property type="term" value="F:zinc ion binding"/>
    <property type="evidence" value="ECO:0007669"/>
    <property type="project" value="InterPro"/>
</dbReference>
<protein>
    <recommendedName>
        <fullName evidence="11">5-methyltetrahydropteroyltriglutamate--homocysteine methyltransferase</fullName>
        <ecNumber evidence="11">2.1.1.14</ecNumber>
    </recommendedName>
    <alternativeName>
        <fullName evidence="11">Cobalamin-independent methionine synthase</fullName>
    </alternativeName>
    <alternativeName>
        <fullName evidence="11">Methionine synthase, vitamin-B12 independent isozyme</fullName>
    </alternativeName>
</protein>
<feature type="active site" description="Proton donor" evidence="11 14">
    <location>
        <position position="693"/>
    </location>
</feature>
<dbReference type="CDD" id="cd03312">
    <property type="entry name" value="CIMS_N_terminal_like"/>
    <property type="match status" value="1"/>
</dbReference>
<dbReference type="Pfam" id="PF01717">
    <property type="entry name" value="Meth_synt_2"/>
    <property type="match status" value="1"/>
</dbReference>
<dbReference type="GO" id="GO:0009086">
    <property type="term" value="P:methionine biosynthetic process"/>
    <property type="evidence" value="ECO:0007669"/>
    <property type="project" value="UniProtKB-UniRule"/>
</dbReference>
<evidence type="ECO:0000256" key="11">
    <source>
        <dbReference type="HAMAP-Rule" id="MF_00172"/>
    </source>
</evidence>
<dbReference type="Pfam" id="PF08267">
    <property type="entry name" value="Meth_synt_1"/>
    <property type="match status" value="1"/>
</dbReference>
<feature type="domain" description="Cobalamin-independent methionine synthase MetE C-terminal/archaeal" evidence="15">
    <location>
        <begin position="425"/>
        <end position="747"/>
    </location>
</feature>
<evidence type="ECO:0000313" key="17">
    <source>
        <dbReference type="EMBL" id="MCL7745857.1"/>
    </source>
</evidence>
<keyword evidence="10 11" id="KW-0486">Methionine biosynthesis</keyword>
<name>A0A9X2CP71_9BACI</name>
<feature type="binding site" evidence="13">
    <location>
        <position position="725"/>
    </location>
    <ligand>
        <name>Zn(2+)</name>
        <dbReference type="ChEBI" id="CHEBI:29105"/>
        <label>1</label>
        <note>catalytic</note>
    </ligand>
</feature>
<feature type="binding site" evidence="13">
    <location>
        <position position="640"/>
    </location>
    <ligand>
        <name>Zn(2+)</name>
        <dbReference type="ChEBI" id="CHEBI:29105"/>
        <label>1</label>
        <note>catalytic</note>
    </ligand>
</feature>
<dbReference type="EC" id="2.1.1.14" evidence="11"/>
<comment type="similarity">
    <text evidence="3 11">Belongs to the vitamin-B12 independent methionine synthase family.</text>
</comment>
<dbReference type="NCBIfam" id="NF003556">
    <property type="entry name" value="PRK05222.1"/>
    <property type="match status" value="1"/>
</dbReference>
<reference evidence="17" key="1">
    <citation type="submission" date="2022-02" db="EMBL/GenBank/DDBJ databases">
        <title>Halalkalibacter sp. nov. isolated from Lonar Lake, India.</title>
        <authorList>
            <person name="Joshi A."/>
            <person name="Thite S."/>
            <person name="Lodha T."/>
        </authorList>
    </citation>
    <scope>NUCLEOTIDE SEQUENCE</scope>
    <source>
        <strain evidence="17">MEB205</strain>
    </source>
</reference>
<dbReference type="CDD" id="cd03311">
    <property type="entry name" value="CIMS_C_terminal_like"/>
    <property type="match status" value="1"/>
</dbReference>
<evidence type="ECO:0000256" key="9">
    <source>
        <dbReference type="ARBA" id="ARBA00022833"/>
    </source>
</evidence>
<keyword evidence="8 11" id="KW-0677">Repeat</keyword>
<keyword evidence="18" id="KW-1185">Reference proteome</keyword>
<dbReference type="InterPro" id="IPR002629">
    <property type="entry name" value="Met_Synth_C/arc"/>
</dbReference>
<comment type="caution">
    <text evidence="17">The sequence shown here is derived from an EMBL/GenBank/DDBJ whole genome shotgun (WGS) entry which is preliminary data.</text>
</comment>
<feature type="binding site" evidence="11 12">
    <location>
        <begin position="430"/>
        <end position="432"/>
    </location>
    <ligand>
        <name>L-methionine</name>
        <dbReference type="ChEBI" id="CHEBI:57844"/>
    </ligand>
</feature>
<comment type="cofactor">
    <cofactor evidence="11">
        <name>Zn(2+)</name>
        <dbReference type="ChEBI" id="CHEBI:29105"/>
    </cofactor>
    <text evidence="11">Binds 1 zinc ion per subunit.</text>
</comment>
<evidence type="ECO:0000313" key="18">
    <source>
        <dbReference type="Proteomes" id="UP001139150"/>
    </source>
</evidence>
<evidence type="ECO:0000256" key="14">
    <source>
        <dbReference type="PIRSR" id="PIRSR000382-3"/>
    </source>
</evidence>
<evidence type="ECO:0000256" key="6">
    <source>
        <dbReference type="ARBA" id="ARBA00022679"/>
    </source>
</evidence>
<feature type="binding site" evidence="11">
    <location>
        <position position="642"/>
    </location>
    <ligand>
        <name>Zn(2+)</name>
        <dbReference type="ChEBI" id="CHEBI:29105"/>
        <note>catalytic</note>
    </ligand>
</feature>
<dbReference type="InterPro" id="IPR038071">
    <property type="entry name" value="UROD/MetE-like_sf"/>
</dbReference>
<feature type="binding site" evidence="11">
    <location>
        <position position="640"/>
    </location>
    <ligand>
        <name>Zn(2+)</name>
        <dbReference type="ChEBI" id="CHEBI:29105"/>
        <note>catalytic</note>
    </ligand>
</feature>
<dbReference type="InterPro" id="IPR013215">
    <property type="entry name" value="Cbl-indep_Met_Synth_N"/>
</dbReference>
<feature type="binding site" evidence="12">
    <location>
        <position position="21"/>
    </location>
    <ligand>
        <name>5-methyltetrahydropteroyltri-L-glutamate</name>
        <dbReference type="ChEBI" id="CHEBI:58207"/>
    </ligand>
</feature>
<feature type="domain" description="Cobalamin-independent methionine synthase MetE N-terminal" evidence="16">
    <location>
        <begin position="6"/>
        <end position="314"/>
    </location>
</feature>